<organism evidence="2 3">
    <name type="scientific">Populus tomentosa</name>
    <name type="common">Chinese white poplar</name>
    <dbReference type="NCBI Taxonomy" id="118781"/>
    <lineage>
        <taxon>Eukaryota</taxon>
        <taxon>Viridiplantae</taxon>
        <taxon>Streptophyta</taxon>
        <taxon>Embryophyta</taxon>
        <taxon>Tracheophyta</taxon>
        <taxon>Spermatophyta</taxon>
        <taxon>Magnoliopsida</taxon>
        <taxon>eudicotyledons</taxon>
        <taxon>Gunneridae</taxon>
        <taxon>Pentapetalae</taxon>
        <taxon>rosids</taxon>
        <taxon>fabids</taxon>
        <taxon>Malpighiales</taxon>
        <taxon>Salicaceae</taxon>
        <taxon>Saliceae</taxon>
        <taxon>Populus</taxon>
    </lineage>
</organism>
<keyword evidence="3" id="KW-1185">Reference proteome</keyword>
<name>A0A8X7YIM0_POPTO</name>
<keyword evidence="1" id="KW-1133">Transmembrane helix</keyword>
<gene>
    <name evidence="2" type="ORF">POTOM_047386</name>
</gene>
<dbReference type="AlphaFoldDB" id="A0A8X7YIM0"/>
<keyword evidence="1" id="KW-0472">Membrane</keyword>
<protein>
    <recommendedName>
        <fullName evidence="4">Transmembrane protein</fullName>
    </recommendedName>
</protein>
<reference evidence="2" key="1">
    <citation type="journal article" date="2020" name="bioRxiv">
        <title>Hybrid origin of Populus tomentosa Carr. identified through genome sequencing and phylogenomic analysis.</title>
        <authorList>
            <person name="An X."/>
            <person name="Gao K."/>
            <person name="Chen Z."/>
            <person name="Li J."/>
            <person name="Yang X."/>
            <person name="Yang X."/>
            <person name="Zhou J."/>
            <person name="Guo T."/>
            <person name="Zhao T."/>
            <person name="Huang S."/>
            <person name="Miao D."/>
            <person name="Khan W.U."/>
            <person name="Rao P."/>
            <person name="Ye M."/>
            <person name="Lei B."/>
            <person name="Liao W."/>
            <person name="Wang J."/>
            <person name="Ji L."/>
            <person name="Li Y."/>
            <person name="Guo B."/>
            <person name="Mustafa N.S."/>
            <person name="Li S."/>
            <person name="Yun Q."/>
            <person name="Keller S.R."/>
            <person name="Mao J."/>
            <person name="Zhang R."/>
            <person name="Strauss S.H."/>
        </authorList>
    </citation>
    <scope>NUCLEOTIDE SEQUENCE</scope>
    <source>
        <strain evidence="2">GM15</strain>
        <tissue evidence="2">Leaf</tissue>
    </source>
</reference>
<dbReference type="EMBL" id="JAAWWB010000027">
    <property type="protein sequence ID" value="KAG6750282.1"/>
    <property type="molecule type" value="Genomic_DNA"/>
</dbReference>
<evidence type="ECO:0008006" key="4">
    <source>
        <dbReference type="Google" id="ProtNLM"/>
    </source>
</evidence>
<dbReference type="Proteomes" id="UP000886885">
    <property type="component" value="Chromosome 14A"/>
</dbReference>
<comment type="caution">
    <text evidence="2">The sequence shown here is derived from an EMBL/GenBank/DDBJ whole genome shotgun (WGS) entry which is preliminary data.</text>
</comment>
<feature type="transmembrane region" description="Helical" evidence="1">
    <location>
        <begin position="241"/>
        <end position="261"/>
    </location>
</feature>
<sequence>MSTILVSPPPTLASECLDSSYPVSPSSLVAADPDESSVDSFGGEEFFSNVASVISSVTIDTISWVFNFIAGVQVVGETLDMCGVPLHDGSLCLLCSSFWESLMFSSIAWAVGRLCPCLICFVSMLVAAICSLVCCASRSWLELGAAPYSLLLDSVLDMIWFARVLSAGKVLFPCPHTMPLISLWFYYKSDSTSLSRSLLWISTVWGWSAGDDDSRLLLLGLPMGISQGHCRRSPAACRDRCGVVVLLLLGTLLLVHTWLWLRVDFTGILFGLSFSWPLLIAALNPNRLAGLLLRMASLSYWLDHVRGSTWSCCPFAGLEGELLGS</sequence>
<proteinExistence type="predicted"/>
<feature type="transmembrane region" description="Helical" evidence="1">
    <location>
        <begin position="114"/>
        <end position="140"/>
    </location>
</feature>
<accession>A0A8X7YIM0</accession>
<evidence type="ECO:0000313" key="3">
    <source>
        <dbReference type="Proteomes" id="UP000886885"/>
    </source>
</evidence>
<evidence type="ECO:0000256" key="1">
    <source>
        <dbReference type="SAM" id="Phobius"/>
    </source>
</evidence>
<evidence type="ECO:0000313" key="2">
    <source>
        <dbReference type="EMBL" id="KAG6750282.1"/>
    </source>
</evidence>
<keyword evidence="1" id="KW-0812">Transmembrane</keyword>
<feature type="transmembrane region" description="Helical" evidence="1">
    <location>
        <begin position="267"/>
        <end position="285"/>
    </location>
</feature>